<keyword evidence="1" id="KW-0328">Glycosyltransferase</keyword>
<evidence type="ECO:0000313" key="5">
    <source>
        <dbReference type="EMBL" id="SIQ39693.1"/>
    </source>
</evidence>
<accession>A0A8G2CIZ6</accession>
<dbReference type="EMBL" id="FTNE01000004">
    <property type="protein sequence ID" value="SIQ39693.1"/>
    <property type="molecule type" value="Genomic_DNA"/>
</dbReference>
<dbReference type="Pfam" id="PF04577">
    <property type="entry name" value="Glyco_transf_61"/>
    <property type="match status" value="1"/>
</dbReference>
<keyword evidence="6" id="KW-1185">Reference proteome</keyword>
<evidence type="ECO:0000256" key="1">
    <source>
        <dbReference type="ARBA" id="ARBA00022676"/>
    </source>
</evidence>
<reference evidence="5 6" key="1">
    <citation type="submission" date="2017-01" db="EMBL/GenBank/DDBJ databases">
        <authorList>
            <person name="Varghese N."/>
            <person name="Submissions S."/>
        </authorList>
    </citation>
    <scope>NUCLEOTIDE SEQUENCE [LARGE SCALE GENOMIC DNA]</scope>
    <source>
        <strain evidence="5 6">ATCC 35905</strain>
    </source>
</reference>
<dbReference type="Proteomes" id="UP000186308">
    <property type="component" value="Unassembled WGS sequence"/>
</dbReference>
<evidence type="ECO:0000259" key="4">
    <source>
        <dbReference type="Pfam" id="PF04577"/>
    </source>
</evidence>
<comment type="caution">
    <text evidence="5">The sequence shown here is derived from an EMBL/GenBank/DDBJ whole genome shotgun (WGS) entry which is preliminary data.</text>
</comment>
<gene>
    <name evidence="5" type="ORF">SAMN05421828_104104</name>
</gene>
<dbReference type="InterPro" id="IPR007657">
    <property type="entry name" value="Glycosyltransferase_61"/>
</dbReference>
<name>A0A8G2CIZ6_ACIRU</name>
<dbReference type="OrthoDB" id="7169123at2"/>
<proteinExistence type="predicted"/>
<keyword evidence="2" id="KW-0808">Transferase</keyword>
<dbReference type="InterPro" id="IPR049625">
    <property type="entry name" value="Glyco_transf_61_cat"/>
</dbReference>
<dbReference type="GO" id="GO:0016757">
    <property type="term" value="F:glycosyltransferase activity"/>
    <property type="evidence" value="ECO:0007669"/>
    <property type="project" value="UniProtKB-KW"/>
</dbReference>
<evidence type="ECO:0000313" key="6">
    <source>
        <dbReference type="Proteomes" id="UP000186308"/>
    </source>
</evidence>
<evidence type="ECO:0000256" key="3">
    <source>
        <dbReference type="ARBA" id="ARBA00023180"/>
    </source>
</evidence>
<keyword evidence="3" id="KW-0325">Glycoprotein</keyword>
<dbReference type="PANTHER" id="PTHR20961">
    <property type="entry name" value="GLYCOSYLTRANSFERASE"/>
    <property type="match status" value="1"/>
</dbReference>
<dbReference type="AlphaFoldDB" id="A0A8G2CIZ6"/>
<protein>
    <recommendedName>
        <fullName evidence="4">Glycosyltransferase 61 catalytic domain-containing protein</fullName>
    </recommendedName>
</protein>
<evidence type="ECO:0000256" key="2">
    <source>
        <dbReference type="ARBA" id="ARBA00022679"/>
    </source>
</evidence>
<organism evidence="5 6">
    <name type="scientific">Acidiphilium rubrum</name>
    <dbReference type="NCBI Taxonomy" id="526"/>
    <lineage>
        <taxon>Bacteria</taxon>
        <taxon>Pseudomonadati</taxon>
        <taxon>Pseudomonadota</taxon>
        <taxon>Alphaproteobacteria</taxon>
        <taxon>Acetobacterales</taxon>
        <taxon>Acidocellaceae</taxon>
        <taxon>Acidiphilium</taxon>
    </lineage>
</organism>
<feature type="domain" description="Glycosyltransferase 61 catalytic" evidence="4">
    <location>
        <begin position="143"/>
        <end position="321"/>
    </location>
</feature>
<sequence>MTKLVRSNHSMATPKSLTRLADSFVAQETLVQPIETVLPASVVFTNAGRIGFDAFERKMLNTTYRSRLAAFDPVVLGRLPRGTTMLGGDSYWIWHEDCLVSDQINPLTSDRLQSFEALSSMPFKTETIEEPCLLVARYGDVTWGHWVGEILPRAVMAERAHPGRFRFVLGQSITTAPETRGYATVILESLAAFGIGEERILKVRPDRHYRFKSLHAVSGIWSIAGMNPIVMDAMREAMRKSVRPAKHQRIAILRRNNHTRGFHNGEAVHALLAESGFHVPTIETLPFREQVSLFLGAEMVFGVQGSGLINLIFAPQGVRVISMAPAAWQDSYFHPLIQARDGWHADLRGPTLWTGEGLQRDAPFLAIEPDITAAITHLEQAPAVVARSGVIELAGSTLPRRLGSQLKEVAFGAAGNASDYTQFGWSHPEQTHTWAVGPFSTMRLMTPQSHGQIVLELDVVALVLDRGLIGRPLDVVVNGVPVGGTVVDSFTTLAVVLPHACLARHDRLDIVFIHPVCLSPRRTGHGDDDRDTAISFLALRLMAIEGLPNSEQKAAA</sequence>